<organism evidence="3 4">
    <name type="scientific">Jiella endophytica</name>
    <dbReference type="NCBI Taxonomy" id="2558362"/>
    <lineage>
        <taxon>Bacteria</taxon>
        <taxon>Pseudomonadati</taxon>
        <taxon>Pseudomonadota</taxon>
        <taxon>Alphaproteobacteria</taxon>
        <taxon>Hyphomicrobiales</taxon>
        <taxon>Aurantimonadaceae</taxon>
        <taxon>Jiella</taxon>
    </lineage>
</organism>
<evidence type="ECO:0000313" key="3">
    <source>
        <dbReference type="EMBL" id="TFF21833.1"/>
    </source>
</evidence>
<name>A0A4Y8RGE9_9HYPH</name>
<dbReference type="EMBL" id="SOZD01000004">
    <property type="protein sequence ID" value="TFF21833.1"/>
    <property type="molecule type" value="Genomic_DNA"/>
</dbReference>
<feature type="domain" description="PilZ" evidence="2">
    <location>
        <begin position="41"/>
        <end position="124"/>
    </location>
</feature>
<dbReference type="InterPro" id="IPR009875">
    <property type="entry name" value="PilZ_domain"/>
</dbReference>
<accession>A0A4Y8RGE9</accession>
<evidence type="ECO:0000313" key="4">
    <source>
        <dbReference type="Proteomes" id="UP000298179"/>
    </source>
</evidence>
<evidence type="ECO:0000259" key="2">
    <source>
        <dbReference type="Pfam" id="PF07238"/>
    </source>
</evidence>
<dbReference type="Pfam" id="PF07238">
    <property type="entry name" value="PilZ"/>
    <property type="match status" value="1"/>
</dbReference>
<protein>
    <submittedName>
        <fullName evidence="3">PilZ domain-containing protein</fullName>
    </submittedName>
</protein>
<dbReference type="GO" id="GO:0035438">
    <property type="term" value="F:cyclic-di-GMP binding"/>
    <property type="evidence" value="ECO:0007669"/>
    <property type="project" value="InterPro"/>
</dbReference>
<dbReference type="Gene3D" id="2.40.10.220">
    <property type="entry name" value="predicted glycosyltransferase like domains"/>
    <property type="match status" value="1"/>
</dbReference>
<dbReference type="OrthoDB" id="7210926at2"/>
<keyword evidence="4" id="KW-1185">Reference proteome</keyword>
<sequence>MTIFLAGFMVSKLWRCDNQSCMFDSGGLEMTATAPEFEGAERRGAPRMRVLKRAKLVFNNGFSTFDCIVRNISATGALLTIDDSVHLPKEFRMRIGDEQTMRPAELIYRRSMFAGIRFLDVGEREPHLSAPAPARPAAPQEPVAEPGRGTIRRIVPEVLPEAVTRRFAWHRREEA</sequence>
<feature type="compositionally biased region" description="Low complexity" evidence="1">
    <location>
        <begin position="130"/>
        <end position="146"/>
    </location>
</feature>
<evidence type="ECO:0000256" key="1">
    <source>
        <dbReference type="SAM" id="MobiDB-lite"/>
    </source>
</evidence>
<proteinExistence type="predicted"/>
<feature type="region of interest" description="Disordered" evidence="1">
    <location>
        <begin position="127"/>
        <end position="149"/>
    </location>
</feature>
<comment type="caution">
    <text evidence="3">The sequence shown here is derived from an EMBL/GenBank/DDBJ whole genome shotgun (WGS) entry which is preliminary data.</text>
</comment>
<dbReference type="Proteomes" id="UP000298179">
    <property type="component" value="Unassembled WGS sequence"/>
</dbReference>
<reference evidence="3 4" key="1">
    <citation type="submission" date="2019-03" db="EMBL/GenBank/DDBJ databases">
        <title>Jiella endophytica sp. nov., a novel endophytic bacterium isolated from root of Ficus microcarpa Linn. f.</title>
        <authorList>
            <person name="Tuo L."/>
        </authorList>
    </citation>
    <scope>NUCLEOTIDE SEQUENCE [LARGE SCALE GENOMIC DNA]</scope>
    <source>
        <strain evidence="3 4">CBS5Q-3</strain>
    </source>
</reference>
<dbReference type="AlphaFoldDB" id="A0A4Y8RGE9"/>
<gene>
    <name evidence="3" type="ORF">E3C22_14260</name>
</gene>
<dbReference type="SUPFAM" id="SSF141371">
    <property type="entry name" value="PilZ domain-like"/>
    <property type="match status" value="1"/>
</dbReference>